<evidence type="ECO:0000256" key="1">
    <source>
        <dbReference type="SAM" id="MobiDB-lite"/>
    </source>
</evidence>
<dbReference type="CDD" id="cd02970">
    <property type="entry name" value="PRX_like2"/>
    <property type="match status" value="1"/>
</dbReference>
<dbReference type="InterPro" id="IPR036249">
    <property type="entry name" value="Thioredoxin-like_sf"/>
</dbReference>
<protein>
    <submittedName>
        <fullName evidence="2">Uncharacterized protein</fullName>
    </submittedName>
</protein>
<gene>
    <name evidence="2" type="ORF">HMPREF1541_11041</name>
</gene>
<evidence type="ECO:0000313" key="3">
    <source>
        <dbReference type="Proteomes" id="UP000030752"/>
    </source>
</evidence>
<dbReference type="Proteomes" id="UP000030752">
    <property type="component" value="Unassembled WGS sequence"/>
</dbReference>
<dbReference type="Pfam" id="PF13911">
    <property type="entry name" value="AhpC-TSA_2"/>
    <property type="match status" value="1"/>
</dbReference>
<dbReference type="VEuPathDB" id="FungiDB:HMPREF1541_11041"/>
<accession>W2S5N8</accession>
<dbReference type="InParanoid" id="W2S5N8"/>
<dbReference type="eggNOG" id="KOG4498">
    <property type="taxonomic scope" value="Eukaryota"/>
</dbReference>
<dbReference type="GeneID" id="19978380"/>
<name>W2S5N8_CYPE1</name>
<reference evidence="2 3" key="1">
    <citation type="submission" date="2013-03" db="EMBL/GenBank/DDBJ databases">
        <title>The Genome Sequence of Phialophora europaea CBS 101466.</title>
        <authorList>
            <consortium name="The Broad Institute Genomics Platform"/>
            <person name="Cuomo C."/>
            <person name="de Hoog S."/>
            <person name="Gorbushina A."/>
            <person name="Walker B."/>
            <person name="Young S.K."/>
            <person name="Zeng Q."/>
            <person name="Gargeya S."/>
            <person name="Fitzgerald M."/>
            <person name="Haas B."/>
            <person name="Abouelleil A."/>
            <person name="Allen A.W."/>
            <person name="Alvarado L."/>
            <person name="Arachchi H.M."/>
            <person name="Berlin A.M."/>
            <person name="Chapman S.B."/>
            <person name="Gainer-Dewar J."/>
            <person name="Goldberg J."/>
            <person name="Griggs A."/>
            <person name="Gujja S."/>
            <person name="Hansen M."/>
            <person name="Howarth C."/>
            <person name="Imamovic A."/>
            <person name="Ireland A."/>
            <person name="Larimer J."/>
            <person name="McCowan C."/>
            <person name="Murphy C."/>
            <person name="Pearson M."/>
            <person name="Poon T.W."/>
            <person name="Priest M."/>
            <person name="Roberts A."/>
            <person name="Saif S."/>
            <person name="Shea T."/>
            <person name="Sisk P."/>
            <person name="Sykes S."/>
            <person name="Wortman J."/>
            <person name="Nusbaum C."/>
            <person name="Birren B."/>
        </authorList>
    </citation>
    <scope>NUCLEOTIDE SEQUENCE [LARGE SCALE GENOMIC DNA]</scope>
    <source>
        <strain evidence="2 3">CBS 101466</strain>
    </source>
</reference>
<dbReference type="OrthoDB" id="40334at2759"/>
<dbReference type="EMBL" id="KB822717">
    <property type="protein sequence ID" value="ETN43910.1"/>
    <property type="molecule type" value="Genomic_DNA"/>
</dbReference>
<feature type="region of interest" description="Disordered" evidence="1">
    <location>
        <begin position="284"/>
        <end position="325"/>
    </location>
</feature>
<feature type="compositionally biased region" description="Polar residues" evidence="1">
    <location>
        <begin position="23"/>
        <end position="36"/>
    </location>
</feature>
<sequence length="485" mass="53214">MALTLGPSANSHLLLPLPDSPTWTASASPTDSSPHTPTALPDCCPDHSNQHDLFQPDEPPTQNQIRRLAGYSVYDSSGNQHTLSSLFTPTSLRKHRILLIFIRNFFCGNCQQFLLTLSSQLPASALPADTAVAVIGCGAPSLLPSYLELTHCPYPIYTDPTAQLYDKLGMQRSWSLGNRAPEYIRQSLFMGGLKSIAQGLKRVPAGDVRKAGEMNQNGGEFLFVRTNSGDSSSWADGWRVEWCHRMRNTRDHTEVGRLREVLGMSEYETQPQQVEKATTWAPRMPRERHGRRWTKPSLPGLPQSESEGEKAKAKSGHVRRNTFGQSLSVKSHNVMRTLSLKRPDTAGSWVGRDIETQKRSLTPAVAVPHLPSLSTTQQYEEQQQQQHQTQQPHQHKRTQSKSRAAAQILNLKITSGRTTSAHAAKQYLLSDNISESHVALVSVVSPGGYSVRSSLTPQVGSPSPVGTPLIGRAGAGFGQGVVSVR</sequence>
<dbReference type="Gene3D" id="3.40.30.10">
    <property type="entry name" value="Glutaredoxin"/>
    <property type="match status" value="1"/>
</dbReference>
<dbReference type="InterPro" id="IPR032801">
    <property type="entry name" value="PXL2A/B/C"/>
</dbReference>
<keyword evidence="3" id="KW-1185">Reference proteome</keyword>
<organism evidence="2 3">
    <name type="scientific">Cyphellophora europaea (strain CBS 101466)</name>
    <name type="common">Phialophora europaea</name>
    <dbReference type="NCBI Taxonomy" id="1220924"/>
    <lineage>
        <taxon>Eukaryota</taxon>
        <taxon>Fungi</taxon>
        <taxon>Dikarya</taxon>
        <taxon>Ascomycota</taxon>
        <taxon>Pezizomycotina</taxon>
        <taxon>Eurotiomycetes</taxon>
        <taxon>Chaetothyriomycetidae</taxon>
        <taxon>Chaetothyriales</taxon>
        <taxon>Cyphellophoraceae</taxon>
        <taxon>Cyphellophora</taxon>
    </lineage>
</organism>
<feature type="compositionally biased region" description="Low complexity" evidence="1">
    <location>
        <begin position="376"/>
        <end position="392"/>
    </location>
</feature>
<dbReference type="STRING" id="1220924.W2S5N8"/>
<evidence type="ECO:0000313" key="2">
    <source>
        <dbReference type="EMBL" id="ETN43910.1"/>
    </source>
</evidence>
<dbReference type="HOGENOM" id="CLU_562594_0_0_1"/>
<proteinExistence type="predicted"/>
<feature type="region of interest" description="Disordered" evidence="1">
    <location>
        <begin position="376"/>
        <end position="403"/>
    </location>
</feature>
<dbReference type="SUPFAM" id="SSF52833">
    <property type="entry name" value="Thioredoxin-like"/>
    <property type="match status" value="1"/>
</dbReference>
<dbReference type="PANTHER" id="PTHR28630:SF3">
    <property type="entry name" value="PEROXIREDOXIN-LIKE 2C"/>
    <property type="match status" value="1"/>
</dbReference>
<dbReference type="PANTHER" id="PTHR28630">
    <property type="match status" value="1"/>
</dbReference>
<dbReference type="RefSeq" id="XP_008713932.1">
    <property type="nucleotide sequence ID" value="XM_008715710.1"/>
</dbReference>
<feature type="region of interest" description="Disordered" evidence="1">
    <location>
        <begin position="23"/>
        <end position="61"/>
    </location>
</feature>
<dbReference type="AlphaFoldDB" id="W2S5N8"/>